<accession>A0ABX0WEC0</accession>
<keyword evidence="2" id="KW-1185">Reference proteome</keyword>
<name>A0ABX0WEC0_9RHOO</name>
<protein>
    <submittedName>
        <fullName evidence="1">Uncharacterized protein</fullName>
    </submittedName>
</protein>
<sequence>MMKDLLPEIRHDLRKWRAGDALDTDREDNIFEPNTVAFLAVRYPGLNVEPWNAESVIDQVIDRVLADTHDSGDLAVLECFRKGEIKRRNVKAAESRRANELKSGKLPPMQQAVFAAEKDLAKKAPDHVPDHYILQWLLFDAPIGRRWAGATLFNVQRARKALRAKGL</sequence>
<dbReference type="EMBL" id="JAATWB010000001">
    <property type="protein sequence ID" value="NJA88076.1"/>
    <property type="molecule type" value="Genomic_DNA"/>
</dbReference>
<dbReference type="Proteomes" id="UP000720344">
    <property type="component" value="Unassembled WGS sequence"/>
</dbReference>
<evidence type="ECO:0000313" key="1">
    <source>
        <dbReference type="EMBL" id="NJA88076.1"/>
    </source>
</evidence>
<comment type="caution">
    <text evidence="1">The sequence shown here is derived from an EMBL/GenBank/DDBJ whole genome shotgun (WGS) entry which is preliminary data.</text>
</comment>
<evidence type="ECO:0000313" key="2">
    <source>
        <dbReference type="Proteomes" id="UP000720344"/>
    </source>
</evidence>
<dbReference type="RefSeq" id="WP_167680726.1">
    <property type="nucleotide sequence ID" value="NZ_JAATWB010000001.1"/>
</dbReference>
<reference evidence="2" key="1">
    <citation type="submission" date="2020-03" db="EMBL/GenBank/DDBJ databases">
        <title>Whole-genome sequence of the purple nonsulfur bacterium Rhodocyclus tenuis DSM112.</title>
        <authorList>
            <person name="Kyndt J.A."/>
            <person name="Meyer T.E."/>
        </authorList>
    </citation>
    <scope>NUCLEOTIDE SEQUENCE [LARGE SCALE GENOMIC DNA]</scope>
    <source>
        <strain evidence="2">DSM 112</strain>
    </source>
</reference>
<organism evidence="1 2">
    <name type="scientific">Rhodocyclus gracilis</name>
    <dbReference type="NCBI Taxonomy" id="2929842"/>
    <lineage>
        <taxon>Bacteria</taxon>
        <taxon>Pseudomonadati</taxon>
        <taxon>Pseudomonadota</taxon>
        <taxon>Betaproteobacteria</taxon>
        <taxon>Rhodocyclales</taxon>
        <taxon>Rhodocyclaceae</taxon>
        <taxon>Rhodocyclus</taxon>
    </lineage>
</organism>
<proteinExistence type="predicted"/>
<gene>
    <name evidence="1" type="ORF">HCX48_02415</name>
</gene>